<dbReference type="EMBL" id="ML737135">
    <property type="protein sequence ID" value="KAE8342296.1"/>
    <property type="molecule type" value="Genomic_DNA"/>
</dbReference>
<keyword evidence="1" id="KW-0472">Membrane</keyword>
<gene>
    <name evidence="2" type="ORF">BDV24DRAFT_43566</name>
</gene>
<feature type="transmembrane region" description="Helical" evidence="1">
    <location>
        <begin position="31"/>
        <end position="56"/>
    </location>
</feature>
<dbReference type="AlphaFoldDB" id="A0A5N6YCT3"/>
<keyword evidence="1" id="KW-1133">Transmembrane helix</keyword>
<keyword evidence="1" id="KW-0812">Transmembrane</keyword>
<protein>
    <submittedName>
        <fullName evidence="2">Uncharacterized protein</fullName>
    </submittedName>
</protein>
<sequence length="88" mass="9586">MVFILVTLSCKTVSFRPFIIIAIGLRSSAGSTFPFCFVLFFSFHHLGIGVALCLSLKYFSKPVFRTNASCSNTCSRSPATNTLGLKVV</sequence>
<evidence type="ECO:0000256" key="1">
    <source>
        <dbReference type="SAM" id="Phobius"/>
    </source>
</evidence>
<accession>A0A5N6YCT3</accession>
<organism evidence="2">
    <name type="scientific">Aspergillus arachidicola</name>
    <dbReference type="NCBI Taxonomy" id="656916"/>
    <lineage>
        <taxon>Eukaryota</taxon>
        <taxon>Fungi</taxon>
        <taxon>Dikarya</taxon>
        <taxon>Ascomycota</taxon>
        <taxon>Pezizomycotina</taxon>
        <taxon>Eurotiomycetes</taxon>
        <taxon>Eurotiomycetidae</taxon>
        <taxon>Eurotiales</taxon>
        <taxon>Aspergillaceae</taxon>
        <taxon>Aspergillus</taxon>
        <taxon>Aspergillus subgen. Circumdati</taxon>
    </lineage>
</organism>
<reference evidence="2" key="1">
    <citation type="submission" date="2019-04" db="EMBL/GenBank/DDBJ databases">
        <title>Friends and foes A comparative genomics study of 23 Aspergillus species from section Flavi.</title>
        <authorList>
            <consortium name="DOE Joint Genome Institute"/>
            <person name="Kjaerbolling I."/>
            <person name="Vesth T."/>
            <person name="Frisvad J.C."/>
            <person name="Nybo J.L."/>
            <person name="Theobald S."/>
            <person name="Kildgaard S."/>
            <person name="Isbrandt T."/>
            <person name="Kuo A."/>
            <person name="Sato A."/>
            <person name="Lyhne E.K."/>
            <person name="Kogle M.E."/>
            <person name="Wiebenga A."/>
            <person name="Kun R.S."/>
            <person name="Lubbers R.J."/>
            <person name="Makela M.R."/>
            <person name="Barry K."/>
            <person name="Chovatia M."/>
            <person name="Clum A."/>
            <person name="Daum C."/>
            <person name="Haridas S."/>
            <person name="He G."/>
            <person name="LaButti K."/>
            <person name="Lipzen A."/>
            <person name="Mondo S."/>
            <person name="Riley R."/>
            <person name="Salamov A."/>
            <person name="Simmons B.A."/>
            <person name="Magnuson J.K."/>
            <person name="Henrissat B."/>
            <person name="Mortensen U.H."/>
            <person name="Larsen T.O."/>
            <person name="Devries R.P."/>
            <person name="Grigoriev I.V."/>
            <person name="Machida M."/>
            <person name="Baker S.E."/>
            <person name="Andersen M.R."/>
        </authorList>
    </citation>
    <scope>NUCLEOTIDE SEQUENCE</scope>
    <source>
        <strain evidence="2">CBS 117612</strain>
    </source>
</reference>
<proteinExistence type="predicted"/>
<evidence type="ECO:0000313" key="2">
    <source>
        <dbReference type="EMBL" id="KAE8342296.1"/>
    </source>
</evidence>
<name>A0A5N6YCT3_9EURO</name>
<dbReference type="Proteomes" id="UP000325558">
    <property type="component" value="Unassembled WGS sequence"/>
</dbReference>